<dbReference type="AlphaFoldDB" id="A0ABD0KW55"/>
<feature type="non-terminal residue" evidence="2">
    <location>
        <position position="69"/>
    </location>
</feature>
<feature type="compositionally biased region" description="Polar residues" evidence="1">
    <location>
        <begin position="1"/>
        <end position="11"/>
    </location>
</feature>
<proteinExistence type="predicted"/>
<dbReference type="EMBL" id="JACVVK020000113">
    <property type="protein sequence ID" value="KAK7491543.1"/>
    <property type="molecule type" value="Genomic_DNA"/>
</dbReference>
<evidence type="ECO:0000313" key="3">
    <source>
        <dbReference type="Proteomes" id="UP001519460"/>
    </source>
</evidence>
<accession>A0ABD0KW55</accession>
<comment type="caution">
    <text evidence="2">The sequence shown here is derived from an EMBL/GenBank/DDBJ whole genome shotgun (WGS) entry which is preliminary data.</text>
</comment>
<reference evidence="2 3" key="1">
    <citation type="journal article" date="2023" name="Sci. Data">
        <title>Genome assembly of the Korean intertidal mud-creeper Batillaria attramentaria.</title>
        <authorList>
            <person name="Patra A.K."/>
            <person name="Ho P.T."/>
            <person name="Jun S."/>
            <person name="Lee S.J."/>
            <person name="Kim Y."/>
            <person name="Won Y.J."/>
        </authorList>
    </citation>
    <scope>NUCLEOTIDE SEQUENCE [LARGE SCALE GENOMIC DNA]</scope>
    <source>
        <strain evidence="2">Wonlab-2016</strain>
    </source>
</reference>
<dbReference type="Proteomes" id="UP001519460">
    <property type="component" value="Unassembled WGS sequence"/>
</dbReference>
<keyword evidence="3" id="KW-1185">Reference proteome</keyword>
<gene>
    <name evidence="2" type="ORF">BaRGS_00017182</name>
</gene>
<organism evidence="2 3">
    <name type="scientific">Batillaria attramentaria</name>
    <dbReference type="NCBI Taxonomy" id="370345"/>
    <lineage>
        <taxon>Eukaryota</taxon>
        <taxon>Metazoa</taxon>
        <taxon>Spiralia</taxon>
        <taxon>Lophotrochozoa</taxon>
        <taxon>Mollusca</taxon>
        <taxon>Gastropoda</taxon>
        <taxon>Caenogastropoda</taxon>
        <taxon>Sorbeoconcha</taxon>
        <taxon>Cerithioidea</taxon>
        <taxon>Batillariidae</taxon>
        <taxon>Batillaria</taxon>
    </lineage>
</organism>
<evidence type="ECO:0000313" key="2">
    <source>
        <dbReference type="EMBL" id="KAK7491543.1"/>
    </source>
</evidence>
<feature type="non-terminal residue" evidence="2">
    <location>
        <position position="1"/>
    </location>
</feature>
<evidence type="ECO:0000256" key="1">
    <source>
        <dbReference type="SAM" id="MobiDB-lite"/>
    </source>
</evidence>
<protein>
    <submittedName>
        <fullName evidence="2">Uncharacterized protein</fullName>
    </submittedName>
</protein>
<name>A0ABD0KW55_9CAEN</name>
<sequence>RRYGSSSNGSSPAKHGPALIGRDHHNPISSEITPHELPSQAGGADPGELSKYRARIIISRCVGLPHRCL</sequence>
<feature type="region of interest" description="Disordered" evidence="1">
    <location>
        <begin position="1"/>
        <end position="46"/>
    </location>
</feature>